<organism evidence="2 3">
    <name type="scientific">Pleurodeles waltl</name>
    <name type="common">Iberian ribbed newt</name>
    <dbReference type="NCBI Taxonomy" id="8319"/>
    <lineage>
        <taxon>Eukaryota</taxon>
        <taxon>Metazoa</taxon>
        <taxon>Chordata</taxon>
        <taxon>Craniata</taxon>
        <taxon>Vertebrata</taxon>
        <taxon>Euteleostomi</taxon>
        <taxon>Amphibia</taxon>
        <taxon>Batrachia</taxon>
        <taxon>Caudata</taxon>
        <taxon>Salamandroidea</taxon>
        <taxon>Salamandridae</taxon>
        <taxon>Pleurodelinae</taxon>
        <taxon>Pleurodeles</taxon>
    </lineage>
</organism>
<feature type="compositionally biased region" description="Basic and acidic residues" evidence="1">
    <location>
        <begin position="43"/>
        <end position="53"/>
    </location>
</feature>
<evidence type="ECO:0000256" key="1">
    <source>
        <dbReference type="SAM" id="MobiDB-lite"/>
    </source>
</evidence>
<keyword evidence="3" id="KW-1185">Reference proteome</keyword>
<proteinExistence type="predicted"/>
<gene>
    <name evidence="2" type="ORF">NDU88_006603</name>
</gene>
<feature type="region of interest" description="Disordered" evidence="1">
    <location>
        <begin position="179"/>
        <end position="227"/>
    </location>
</feature>
<sequence>MGAPALGPTRALARGLAGASALKPEGEASPGPADGPGSSGYSRLEEGSAHPRAWEGSSQTPERKLAGEASPAPCRLPGMGPSEYGRLEEGSARPRSRHVPVAWSELSEHSHAWESSSAPDHLVGLRAKPRTRAPNLGPAGAPEPKMTGEALIGPVDSQAWAPQGTAGWRKVVSAPRLVGARPRPLNQNQRGKPLCARWTPSLGPLRVQQAGGREHQSQGTAGAQPGP</sequence>
<dbReference type="EMBL" id="JANPWB010000001">
    <property type="protein sequence ID" value="KAJ1219032.1"/>
    <property type="molecule type" value="Genomic_DNA"/>
</dbReference>
<name>A0AAV7X246_PLEWA</name>
<comment type="caution">
    <text evidence="2">The sequence shown here is derived from an EMBL/GenBank/DDBJ whole genome shotgun (WGS) entry which is preliminary data.</text>
</comment>
<dbReference type="AlphaFoldDB" id="A0AAV7X246"/>
<feature type="compositionally biased region" description="Low complexity" evidence="1">
    <location>
        <begin position="16"/>
        <end position="42"/>
    </location>
</feature>
<evidence type="ECO:0000313" key="3">
    <source>
        <dbReference type="Proteomes" id="UP001066276"/>
    </source>
</evidence>
<protein>
    <submittedName>
        <fullName evidence="2">Uncharacterized protein</fullName>
    </submittedName>
</protein>
<reference evidence="2" key="1">
    <citation type="journal article" date="2022" name="bioRxiv">
        <title>Sequencing and chromosome-scale assembly of the giantPleurodeles waltlgenome.</title>
        <authorList>
            <person name="Brown T."/>
            <person name="Elewa A."/>
            <person name="Iarovenko S."/>
            <person name="Subramanian E."/>
            <person name="Araus A.J."/>
            <person name="Petzold A."/>
            <person name="Susuki M."/>
            <person name="Suzuki K.-i.T."/>
            <person name="Hayashi T."/>
            <person name="Toyoda A."/>
            <person name="Oliveira C."/>
            <person name="Osipova E."/>
            <person name="Leigh N.D."/>
            <person name="Simon A."/>
            <person name="Yun M.H."/>
        </authorList>
    </citation>
    <scope>NUCLEOTIDE SEQUENCE</scope>
    <source>
        <strain evidence="2">20211129_DDA</strain>
        <tissue evidence="2">Liver</tissue>
    </source>
</reference>
<feature type="region of interest" description="Disordered" evidence="1">
    <location>
        <begin position="130"/>
        <end position="149"/>
    </location>
</feature>
<evidence type="ECO:0000313" key="2">
    <source>
        <dbReference type="EMBL" id="KAJ1219032.1"/>
    </source>
</evidence>
<feature type="region of interest" description="Disordered" evidence="1">
    <location>
        <begin position="16"/>
        <end position="98"/>
    </location>
</feature>
<accession>A0AAV7X246</accession>
<dbReference type="Proteomes" id="UP001066276">
    <property type="component" value="Chromosome 1_1"/>
</dbReference>